<dbReference type="STRING" id="1424661.SAMN05216281_1297"/>
<dbReference type="Pfam" id="PF11292">
    <property type="entry name" value="DUF3093"/>
    <property type="match status" value="1"/>
</dbReference>
<dbReference type="InterPro" id="IPR021443">
    <property type="entry name" value="DUF3093"/>
</dbReference>
<reference evidence="1 2" key="1">
    <citation type="submission" date="2019-03" db="EMBL/GenBank/DDBJ databases">
        <title>Genomics of glacier-inhabiting Cryobacterium strains.</title>
        <authorList>
            <person name="Liu Q."/>
            <person name="Xin Y.-H."/>
        </authorList>
    </citation>
    <scope>NUCLEOTIDE SEQUENCE [LARGE SCALE GENOMIC DNA]</scope>
    <source>
        <strain evidence="1 2">Hh15</strain>
    </source>
</reference>
<proteinExistence type="predicted"/>
<organism evidence="1 2">
    <name type="scientific">Cryobacterium luteum</name>
    <dbReference type="NCBI Taxonomy" id="1424661"/>
    <lineage>
        <taxon>Bacteria</taxon>
        <taxon>Bacillati</taxon>
        <taxon>Actinomycetota</taxon>
        <taxon>Actinomycetes</taxon>
        <taxon>Micrococcales</taxon>
        <taxon>Microbacteriaceae</taxon>
        <taxon>Cryobacterium</taxon>
    </lineage>
</organism>
<protein>
    <submittedName>
        <fullName evidence="1">DUF3093 domain-containing protein</fullName>
    </submittedName>
</protein>
<evidence type="ECO:0000313" key="2">
    <source>
        <dbReference type="Proteomes" id="UP000297654"/>
    </source>
</evidence>
<dbReference type="OrthoDB" id="3217020at2"/>
<accession>A0A1H8LLQ4</accession>
<dbReference type="EMBL" id="SOFF01000052">
    <property type="protein sequence ID" value="TFB83242.1"/>
    <property type="molecule type" value="Genomic_DNA"/>
</dbReference>
<dbReference type="Proteomes" id="UP000297654">
    <property type="component" value="Unassembled WGS sequence"/>
</dbReference>
<dbReference type="RefSeq" id="WP_092112618.1">
    <property type="nucleotide sequence ID" value="NZ_FOCN01000029.1"/>
</dbReference>
<evidence type="ECO:0000313" key="1">
    <source>
        <dbReference type="EMBL" id="TFB83242.1"/>
    </source>
</evidence>
<keyword evidence="2" id="KW-1185">Reference proteome</keyword>
<comment type="caution">
    <text evidence="1">The sequence shown here is derived from an EMBL/GenBank/DDBJ whole genome shotgun (WGS) entry which is preliminary data.</text>
</comment>
<dbReference type="AlphaFoldDB" id="A0A1H8LLQ4"/>
<gene>
    <name evidence="1" type="ORF">E3O10_16855</name>
</gene>
<sequence>MPDYREKLWPNAWAFIVTALVIPASILVLVPISLFAGIVTAVVLYGGCVLLLVLAAPVVRVQNGELIAGPATISTRLLGEATAFEKSEATQERGPRLDARAWLLIRGWVDPVVRVPIVDATDPAPYWIISSRHPTELAAAINESRTANVG</sequence>
<name>A0A1H8LLQ4_9MICO</name>